<keyword evidence="1" id="KW-1133">Transmembrane helix</keyword>
<feature type="transmembrane region" description="Helical" evidence="1">
    <location>
        <begin position="48"/>
        <end position="68"/>
    </location>
</feature>
<dbReference type="Pfam" id="PF00514">
    <property type="entry name" value="Arm"/>
    <property type="match status" value="3"/>
</dbReference>
<gene>
    <name evidence="2" type="ORF">RFI_34152</name>
</gene>
<name>X6LMT9_RETFI</name>
<dbReference type="OMA" id="FVVIHIA"/>
<dbReference type="SUPFAM" id="SSF48371">
    <property type="entry name" value="ARM repeat"/>
    <property type="match status" value="1"/>
</dbReference>
<dbReference type="AlphaFoldDB" id="X6LMT9"/>
<dbReference type="Proteomes" id="UP000023152">
    <property type="component" value="Unassembled WGS sequence"/>
</dbReference>
<dbReference type="SMART" id="SM00185">
    <property type="entry name" value="ARM"/>
    <property type="match status" value="4"/>
</dbReference>
<dbReference type="GO" id="GO:0008017">
    <property type="term" value="F:microtubule binding"/>
    <property type="evidence" value="ECO:0007669"/>
    <property type="project" value="TreeGrafter"/>
</dbReference>
<dbReference type="InterPro" id="IPR016024">
    <property type="entry name" value="ARM-type_fold"/>
</dbReference>
<accession>X6LMT9</accession>
<keyword evidence="1" id="KW-0812">Transmembrane</keyword>
<evidence type="ECO:0000313" key="2">
    <source>
        <dbReference type="EMBL" id="ETO03258.1"/>
    </source>
</evidence>
<dbReference type="PANTHER" id="PTHR23314:SF0">
    <property type="entry name" value="SPERM-ASSOCIATED ANTIGEN 6"/>
    <property type="match status" value="1"/>
</dbReference>
<dbReference type="PANTHER" id="PTHR23314">
    <property type="entry name" value="SPERM-ASSOCIATED ANTIGEN 6 ARMADILLO REPEAT-CONTAINING"/>
    <property type="match status" value="1"/>
</dbReference>
<evidence type="ECO:0000313" key="3">
    <source>
        <dbReference type="Proteomes" id="UP000023152"/>
    </source>
</evidence>
<protein>
    <submittedName>
        <fullName evidence="2">Uncharacterized protein</fullName>
    </submittedName>
</protein>
<evidence type="ECO:0000256" key="1">
    <source>
        <dbReference type="SAM" id="Phobius"/>
    </source>
</evidence>
<organism evidence="2 3">
    <name type="scientific">Reticulomyxa filosa</name>
    <dbReference type="NCBI Taxonomy" id="46433"/>
    <lineage>
        <taxon>Eukaryota</taxon>
        <taxon>Sar</taxon>
        <taxon>Rhizaria</taxon>
        <taxon>Retaria</taxon>
        <taxon>Foraminifera</taxon>
        <taxon>Monothalamids</taxon>
        <taxon>Reticulomyxidae</taxon>
        <taxon>Reticulomyxa</taxon>
    </lineage>
</organism>
<dbReference type="GO" id="GO:0003341">
    <property type="term" value="P:cilium movement"/>
    <property type="evidence" value="ECO:0007669"/>
    <property type="project" value="TreeGrafter"/>
</dbReference>
<sequence length="290" mass="31533">MRSQNMEALQNAGAMALLRPLLLDTVPSIQQTKQKNVSILSFFNFGKALTHVFSFVVIHIAQSAALALGRLASFSEATAEAVVSNEVLPQLVHSLSEQNVNFLCYFCLLFDGTNVLLLIKKRPFFKKQRYHKKAAAFVTRSVAKHTPELAQKVVDAGALEPLVKCLSEFEPSVKEGAVWALTCVARHNSGLAQAVVDSGAISQIVLCLQEPELTLKRISASALSEISKHNNELAQAVVNSGVVTYLTSLVQHPDSKLKRQACSALAQIAKHSADLAEVIVEAEIFPKIFS</sequence>
<dbReference type="InterPro" id="IPR011989">
    <property type="entry name" value="ARM-like"/>
</dbReference>
<dbReference type="GO" id="GO:0015630">
    <property type="term" value="C:microtubule cytoskeleton"/>
    <property type="evidence" value="ECO:0007669"/>
    <property type="project" value="TreeGrafter"/>
</dbReference>
<reference evidence="2 3" key="1">
    <citation type="journal article" date="2013" name="Curr. Biol.">
        <title>The Genome of the Foraminiferan Reticulomyxa filosa.</title>
        <authorList>
            <person name="Glockner G."/>
            <person name="Hulsmann N."/>
            <person name="Schleicher M."/>
            <person name="Noegel A.A."/>
            <person name="Eichinger L."/>
            <person name="Gallinger C."/>
            <person name="Pawlowski J."/>
            <person name="Sierra R."/>
            <person name="Euteneuer U."/>
            <person name="Pillet L."/>
            <person name="Moustafa A."/>
            <person name="Platzer M."/>
            <person name="Groth M."/>
            <person name="Szafranski K."/>
            <person name="Schliwa M."/>
        </authorList>
    </citation>
    <scope>NUCLEOTIDE SEQUENCE [LARGE SCALE GENOMIC DNA]</scope>
</reference>
<dbReference type="InterPro" id="IPR000225">
    <property type="entry name" value="Armadillo"/>
</dbReference>
<dbReference type="Gene3D" id="1.25.10.10">
    <property type="entry name" value="Leucine-rich Repeat Variant"/>
    <property type="match status" value="2"/>
</dbReference>
<keyword evidence="3" id="KW-1185">Reference proteome</keyword>
<dbReference type="EMBL" id="ASPP01033828">
    <property type="protein sequence ID" value="ETO03258.1"/>
    <property type="molecule type" value="Genomic_DNA"/>
</dbReference>
<comment type="caution">
    <text evidence="2">The sequence shown here is derived from an EMBL/GenBank/DDBJ whole genome shotgun (WGS) entry which is preliminary data.</text>
</comment>
<dbReference type="OrthoDB" id="7537227at2759"/>
<keyword evidence="1" id="KW-0472">Membrane</keyword>
<proteinExistence type="predicted"/>